<dbReference type="AlphaFoldDB" id="A0AAV0VF29"/>
<proteinExistence type="predicted"/>
<gene>
    <name evidence="2" type="ORF">PDE001_LOCUS11736</name>
</gene>
<dbReference type="EMBL" id="CANTFM010002624">
    <property type="protein sequence ID" value="CAI5746775.1"/>
    <property type="molecule type" value="Genomic_DNA"/>
</dbReference>
<protein>
    <submittedName>
        <fullName evidence="2">Uncharacterized protein</fullName>
    </submittedName>
</protein>
<keyword evidence="3" id="KW-1185">Reference proteome</keyword>
<sequence>MARDRNEWGSTLRQNPKERKLPITDLPRGRHMSTITPTSRSVDMVKPSSRARQLVRANITERQTAREPSNAMEFQRRRREVAILYSSDFTPKSLTMVIRDATPTELKQMKHTKMDRRDVLTSSVV</sequence>
<accession>A0AAV0VF29</accession>
<evidence type="ECO:0000256" key="1">
    <source>
        <dbReference type="SAM" id="MobiDB-lite"/>
    </source>
</evidence>
<organism evidence="2 3">
    <name type="scientific">Peronospora destructor</name>
    <dbReference type="NCBI Taxonomy" id="86335"/>
    <lineage>
        <taxon>Eukaryota</taxon>
        <taxon>Sar</taxon>
        <taxon>Stramenopiles</taxon>
        <taxon>Oomycota</taxon>
        <taxon>Peronosporomycetes</taxon>
        <taxon>Peronosporales</taxon>
        <taxon>Peronosporaceae</taxon>
        <taxon>Peronospora</taxon>
    </lineage>
</organism>
<name>A0AAV0VF29_9STRA</name>
<dbReference type="Proteomes" id="UP001162029">
    <property type="component" value="Unassembled WGS sequence"/>
</dbReference>
<reference evidence="2" key="1">
    <citation type="submission" date="2022-12" db="EMBL/GenBank/DDBJ databases">
        <authorList>
            <person name="Webb A."/>
        </authorList>
    </citation>
    <scope>NUCLEOTIDE SEQUENCE</scope>
    <source>
        <strain evidence="2">Pd1</strain>
    </source>
</reference>
<comment type="caution">
    <text evidence="2">The sequence shown here is derived from an EMBL/GenBank/DDBJ whole genome shotgun (WGS) entry which is preliminary data.</text>
</comment>
<evidence type="ECO:0000313" key="2">
    <source>
        <dbReference type="EMBL" id="CAI5746775.1"/>
    </source>
</evidence>
<evidence type="ECO:0000313" key="3">
    <source>
        <dbReference type="Proteomes" id="UP001162029"/>
    </source>
</evidence>
<feature type="region of interest" description="Disordered" evidence="1">
    <location>
        <begin position="1"/>
        <end position="49"/>
    </location>
</feature>